<feature type="non-terminal residue" evidence="1">
    <location>
        <position position="1"/>
    </location>
</feature>
<gene>
    <name evidence="1" type="ORF">P7K49_038170</name>
</gene>
<dbReference type="EMBL" id="JASSZA010000023">
    <property type="protein sequence ID" value="KAK2082934.1"/>
    <property type="molecule type" value="Genomic_DNA"/>
</dbReference>
<evidence type="ECO:0000313" key="2">
    <source>
        <dbReference type="Proteomes" id="UP001266305"/>
    </source>
</evidence>
<protein>
    <submittedName>
        <fullName evidence="1">Uncharacterized protein</fullName>
    </submittedName>
</protein>
<proteinExistence type="predicted"/>
<sequence>RHVGPAAFTVPIGFPRIRNGLSGVGAGQGLVSGRGSPTELGLVPCSPSPFPPVRVSSQPVLSSPGQ</sequence>
<evidence type="ECO:0000313" key="1">
    <source>
        <dbReference type="EMBL" id="KAK2082934.1"/>
    </source>
</evidence>
<comment type="caution">
    <text evidence="1">The sequence shown here is derived from an EMBL/GenBank/DDBJ whole genome shotgun (WGS) entry which is preliminary data.</text>
</comment>
<reference evidence="1 2" key="1">
    <citation type="submission" date="2023-05" db="EMBL/GenBank/DDBJ databases">
        <title>B98-5 Cell Line De Novo Hybrid Assembly: An Optical Mapping Approach.</title>
        <authorList>
            <person name="Kananen K."/>
            <person name="Auerbach J.A."/>
            <person name="Kautto E."/>
            <person name="Blachly J.S."/>
        </authorList>
    </citation>
    <scope>NUCLEOTIDE SEQUENCE [LARGE SCALE GENOMIC DNA]</scope>
    <source>
        <strain evidence="1">B95-8</strain>
        <tissue evidence="1">Cell line</tissue>
    </source>
</reference>
<keyword evidence="2" id="KW-1185">Reference proteome</keyword>
<organism evidence="1 2">
    <name type="scientific">Saguinus oedipus</name>
    <name type="common">Cotton-top tamarin</name>
    <name type="synonym">Oedipomidas oedipus</name>
    <dbReference type="NCBI Taxonomy" id="9490"/>
    <lineage>
        <taxon>Eukaryota</taxon>
        <taxon>Metazoa</taxon>
        <taxon>Chordata</taxon>
        <taxon>Craniata</taxon>
        <taxon>Vertebrata</taxon>
        <taxon>Euteleostomi</taxon>
        <taxon>Mammalia</taxon>
        <taxon>Eutheria</taxon>
        <taxon>Euarchontoglires</taxon>
        <taxon>Primates</taxon>
        <taxon>Haplorrhini</taxon>
        <taxon>Platyrrhini</taxon>
        <taxon>Cebidae</taxon>
        <taxon>Callitrichinae</taxon>
        <taxon>Saguinus</taxon>
    </lineage>
</organism>
<feature type="non-terminal residue" evidence="1">
    <location>
        <position position="66"/>
    </location>
</feature>
<name>A0ABQ9TDX3_SAGOE</name>
<dbReference type="Proteomes" id="UP001266305">
    <property type="component" value="Unassembled WGS sequence"/>
</dbReference>
<accession>A0ABQ9TDX3</accession>